<keyword evidence="5 8" id="KW-0812">Transmembrane</keyword>
<dbReference type="RefSeq" id="WP_057768833.1">
    <property type="nucleotide sequence ID" value="NZ_JQAT01000002.1"/>
</dbReference>
<dbReference type="GO" id="GO:1990961">
    <property type="term" value="P:xenobiotic detoxification by transmembrane export across the plasma membrane"/>
    <property type="evidence" value="ECO:0007669"/>
    <property type="project" value="InterPro"/>
</dbReference>
<organism evidence="11 12">
    <name type="scientific">Lactobacillus selangorensis</name>
    <dbReference type="NCBI Taxonomy" id="81857"/>
    <lineage>
        <taxon>Bacteria</taxon>
        <taxon>Bacillati</taxon>
        <taxon>Bacillota</taxon>
        <taxon>Bacilli</taxon>
        <taxon>Lactobacillales</taxon>
        <taxon>Lactobacillaceae</taxon>
        <taxon>Lactobacillus</taxon>
    </lineage>
</organism>
<dbReference type="InterPro" id="IPR020846">
    <property type="entry name" value="MFS_dom"/>
</dbReference>
<comment type="subcellular location">
    <subcellularLocation>
        <location evidence="1 8">Cell membrane</location>
        <topology evidence="1 8">Multi-pass membrane protein</topology>
    </subcellularLocation>
</comment>
<keyword evidence="7 8" id="KW-0472">Membrane</keyword>
<gene>
    <name evidence="10" type="ORF">IV38_GL001240</name>
    <name evidence="11" type="ORF">IV40_GL000613</name>
</gene>
<accession>A0A0R2G2V2</accession>
<dbReference type="InterPro" id="IPR011701">
    <property type="entry name" value="MFS"/>
</dbReference>
<comment type="caution">
    <text evidence="8">Lacks conserved residue(s) required for the propagation of feature annotation.</text>
</comment>
<dbReference type="Pfam" id="PF07690">
    <property type="entry name" value="MFS_1"/>
    <property type="match status" value="1"/>
</dbReference>
<dbReference type="EMBL" id="JQAZ01000002">
    <property type="protein sequence ID" value="KRN32565.1"/>
    <property type="molecule type" value="Genomic_DNA"/>
</dbReference>
<dbReference type="InterPro" id="IPR005829">
    <property type="entry name" value="Sugar_transporter_CS"/>
</dbReference>
<dbReference type="EMBL" id="JQAT01000002">
    <property type="protein sequence ID" value="KRN29025.1"/>
    <property type="molecule type" value="Genomic_DNA"/>
</dbReference>
<comment type="similarity">
    <text evidence="2 8">Belongs to the major facilitator superfamily. Bcr/CmlA family.</text>
</comment>
<dbReference type="CDD" id="cd17320">
    <property type="entry name" value="MFS_MdfA_MDR_like"/>
    <property type="match status" value="1"/>
</dbReference>
<dbReference type="PATRIC" id="fig|81857.3.peg.1246"/>
<evidence type="ECO:0000256" key="6">
    <source>
        <dbReference type="ARBA" id="ARBA00022989"/>
    </source>
</evidence>
<keyword evidence="6 8" id="KW-1133">Transmembrane helix</keyword>
<dbReference type="InterPro" id="IPR004812">
    <property type="entry name" value="Efflux_drug-R_Bcr/CmlA"/>
</dbReference>
<evidence type="ECO:0000313" key="11">
    <source>
        <dbReference type="EMBL" id="KRN32565.1"/>
    </source>
</evidence>
<dbReference type="STRING" id="81857.IV38_GL001240"/>
<dbReference type="SUPFAM" id="SSF103473">
    <property type="entry name" value="MFS general substrate transporter"/>
    <property type="match status" value="1"/>
</dbReference>
<feature type="domain" description="Major facilitator superfamily (MFS) profile" evidence="9">
    <location>
        <begin position="6"/>
        <end position="394"/>
    </location>
</feature>
<protein>
    <recommendedName>
        <fullName evidence="8">Bcr/CflA family efflux transporter</fullName>
    </recommendedName>
</protein>
<evidence type="ECO:0000259" key="9">
    <source>
        <dbReference type="PROSITE" id="PS50850"/>
    </source>
</evidence>
<keyword evidence="12" id="KW-1185">Reference proteome</keyword>
<evidence type="ECO:0000313" key="12">
    <source>
        <dbReference type="Proteomes" id="UP000051645"/>
    </source>
</evidence>
<dbReference type="PANTHER" id="PTHR23502">
    <property type="entry name" value="MAJOR FACILITATOR SUPERFAMILY"/>
    <property type="match status" value="1"/>
</dbReference>
<evidence type="ECO:0000256" key="8">
    <source>
        <dbReference type="RuleBase" id="RU365088"/>
    </source>
</evidence>
<dbReference type="OrthoDB" id="9800416at2"/>
<feature type="transmembrane region" description="Helical" evidence="8">
    <location>
        <begin position="7"/>
        <end position="24"/>
    </location>
</feature>
<dbReference type="AlphaFoldDB" id="A0A0R2G2V2"/>
<dbReference type="Gene3D" id="1.20.1720.10">
    <property type="entry name" value="Multidrug resistance protein D"/>
    <property type="match status" value="1"/>
</dbReference>
<keyword evidence="3 8" id="KW-0813">Transport</keyword>
<evidence type="ECO:0000256" key="5">
    <source>
        <dbReference type="ARBA" id="ARBA00022692"/>
    </source>
</evidence>
<evidence type="ECO:0000256" key="7">
    <source>
        <dbReference type="ARBA" id="ARBA00023136"/>
    </source>
</evidence>
<dbReference type="PROSITE" id="PS50850">
    <property type="entry name" value="MFS"/>
    <property type="match status" value="1"/>
</dbReference>
<feature type="transmembrane region" description="Helical" evidence="8">
    <location>
        <begin position="341"/>
        <end position="360"/>
    </location>
</feature>
<feature type="transmembrane region" description="Helical" evidence="8">
    <location>
        <begin position="278"/>
        <end position="297"/>
    </location>
</feature>
<dbReference type="InterPro" id="IPR036259">
    <property type="entry name" value="MFS_trans_sf"/>
</dbReference>
<dbReference type="NCBIfam" id="TIGR00710">
    <property type="entry name" value="efflux_Bcr_CflA"/>
    <property type="match status" value="1"/>
</dbReference>
<evidence type="ECO:0000256" key="2">
    <source>
        <dbReference type="ARBA" id="ARBA00006236"/>
    </source>
</evidence>
<feature type="transmembrane region" description="Helical" evidence="8">
    <location>
        <begin position="303"/>
        <end position="329"/>
    </location>
</feature>
<comment type="caution">
    <text evidence="11">The sequence shown here is derived from an EMBL/GenBank/DDBJ whole genome shotgun (WGS) entry which is preliminary data.</text>
</comment>
<feature type="transmembrane region" description="Helical" evidence="8">
    <location>
        <begin position="220"/>
        <end position="241"/>
    </location>
</feature>
<keyword evidence="4 8" id="KW-1003">Cell membrane</keyword>
<feature type="transmembrane region" description="Helical" evidence="8">
    <location>
        <begin position="247"/>
        <end position="266"/>
    </location>
</feature>
<name>A0A0R2G2V2_9LACO</name>
<feature type="transmembrane region" description="Helical" evidence="8">
    <location>
        <begin position="133"/>
        <end position="158"/>
    </location>
</feature>
<feature type="transmembrane region" description="Helical" evidence="8">
    <location>
        <begin position="372"/>
        <end position="391"/>
    </location>
</feature>
<evidence type="ECO:0000256" key="3">
    <source>
        <dbReference type="ARBA" id="ARBA00022448"/>
    </source>
</evidence>
<dbReference type="GO" id="GO:0042910">
    <property type="term" value="F:xenobiotic transmembrane transporter activity"/>
    <property type="evidence" value="ECO:0007669"/>
    <property type="project" value="InterPro"/>
</dbReference>
<dbReference type="Proteomes" id="UP000051645">
    <property type="component" value="Unassembled WGS sequence"/>
</dbReference>
<feature type="transmembrane region" description="Helical" evidence="8">
    <location>
        <begin position="44"/>
        <end position="64"/>
    </location>
</feature>
<proteinExistence type="inferred from homology"/>
<dbReference type="GO" id="GO:0005886">
    <property type="term" value="C:plasma membrane"/>
    <property type="evidence" value="ECO:0007669"/>
    <property type="project" value="UniProtKB-SubCell"/>
</dbReference>
<evidence type="ECO:0000313" key="13">
    <source>
        <dbReference type="Proteomes" id="UP000051751"/>
    </source>
</evidence>
<evidence type="ECO:0000256" key="1">
    <source>
        <dbReference type="ARBA" id="ARBA00004651"/>
    </source>
</evidence>
<feature type="transmembrane region" description="Helical" evidence="8">
    <location>
        <begin position="164"/>
        <end position="183"/>
    </location>
</feature>
<dbReference type="PROSITE" id="PS00216">
    <property type="entry name" value="SUGAR_TRANSPORT_1"/>
    <property type="match status" value="1"/>
</dbReference>
<evidence type="ECO:0000256" key="4">
    <source>
        <dbReference type="ARBA" id="ARBA00022475"/>
    </source>
</evidence>
<dbReference type="FunFam" id="1.20.1720.10:FF:000005">
    <property type="entry name" value="Bcr/CflA family efflux transporter"/>
    <property type="match status" value="1"/>
</dbReference>
<sequence length="400" mass="43338">MTKTHRIFVIFLLGTLSAFGPLSMDMYLPALPELERQLHTTTSLAQLTITACIFGLAAGQLIIGPMSDRWGRRGPLLFGLALFTVTAFGAALTTNVFVLIGLRFLQGIAGSAGQVLSRSITRDLFVGPQLTQFFAILMAINGIFPILAPILGGFILSFTTWKGIFWLLTVVGVILIVAVWFGLPETLPKDKRVASWRNILADIHALLHDRNFMTYVLTQGFVYAALFSYISGASFVFQDIFHMSAQMFSVLYAINGLGIVVATRLTGELVHFHSDQTILVRSLWVGTFVSFLILISLALPNNFWPLVIGLFIVISLVGMVNTTATSLAMQSVGDRAGSASAILGVVMNGIGGCLSPLIGIAGDHSQVPMDGFIFLSELAALGILIWGLSLYRRPQSNKHA</sequence>
<evidence type="ECO:0000313" key="10">
    <source>
        <dbReference type="EMBL" id="KRN29025.1"/>
    </source>
</evidence>
<dbReference type="Proteomes" id="UP000051751">
    <property type="component" value="Unassembled WGS sequence"/>
</dbReference>
<dbReference type="PANTHER" id="PTHR23502:SF132">
    <property type="entry name" value="POLYAMINE TRANSPORTER 2-RELATED"/>
    <property type="match status" value="1"/>
</dbReference>
<feature type="transmembrane region" description="Helical" evidence="8">
    <location>
        <begin position="76"/>
        <end position="98"/>
    </location>
</feature>
<reference evidence="12 13" key="1">
    <citation type="journal article" date="2015" name="Genome Announc.">
        <title>Expanding the biotechnology potential of lactobacilli through comparative genomics of 213 strains and associated genera.</title>
        <authorList>
            <person name="Sun Z."/>
            <person name="Harris H.M."/>
            <person name="McCann A."/>
            <person name="Guo C."/>
            <person name="Argimon S."/>
            <person name="Zhang W."/>
            <person name="Yang X."/>
            <person name="Jeffery I.B."/>
            <person name="Cooney J.C."/>
            <person name="Kagawa T.F."/>
            <person name="Liu W."/>
            <person name="Song Y."/>
            <person name="Salvetti E."/>
            <person name="Wrobel A."/>
            <person name="Rasinkangas P."/>
            <person name="Parkhill J."/>
            <person name="Rea M.C."/>
            <person name="O'Sullivan O."/>
            <person name="Ritari J."/>
            <person name="Douillard F.P."/>
            <person name="Paul Ross R."/>
            <person name="Yang R."/>
            <person name="Briner A.E."/>
            <person name="Felis G.E."/>
            <person name="de Vos W.M."/>
            <person name="Barrangou R."/>
            <person name="Klaenhammer T.R."/>
            <person name="Caufield P.W."/>
            <person name="Cui Y."/>
            <person name="Zhang H."/>
            <person name="O'Toole P.W."/>
        </authorList>
    </citation>
    <scope>NUCLEOTIDE SEQUENCE [LARGE SCALE GENOMIC DNA]</scope>
    <source>
        <strain evidence="10 13">ATCC BAA-66</strain>
        <strain evidence="11 12">DSM 13344</strain>
    </source>
</reference>